<evidence type="ECO:0000313" key="1">
    <source>
        <dbReference type="EMBL" id="ORY49326.1"/>
    </source>
</evidence>
<dbReference type="EMBL" id="MCGO01000009">
    <property type="protein sequence ID" value="ORY49326.1"/>
    <property type="molecule type" value="Genomic_DNA"/>
</dbReference>
<proteinExistence type="predicted"/>
<dbReference type="OrthoDB" id="2162522at2759"/>
<gene>
    <name evidence="1" type="ORF">BCR33DRAFT_713691</name>
</gene>
<organism evidence="1 2">
    <name type="scientific">Rhizoclosmatium globosum</name>
    <dbReference type="NCBI Taxonomy" id="329046"/>
    <lineage>
        <taxon>Eukaryota</taxon>
        <taxon>Fungi</taxon>
        <taxon>Fungi incertae sedis</taxon>
        <taxon>Chytridiomycota</taxon>
        <taxon>Chytridiomycota incertae sedis</taxon>
        <taxon>Chytridiomycetes</taxon>
        <taxon>Chytridiales</taxon>
        <taxon>Chytriomycetaceae</taxon>
        <taxon>Rhizoclosmatium</taxon>
    </lineage>
</organism>
<dbReference type="Proteomes" id="UP000193642">
    <property type="component" value="Unassembled WGS sequence"/>
</dbReference>
<accession>A0A1Y2CQV0</accession>
<name>A0A1Y2CQV0_9FUNG</name>
<keyword evidence="2" id="KW-1185">Reference proteome</keyword>
<evidence type="ECO:0000313" key="2">
    <source>
        <dbReference type="Proteomes" id="UP000193642"/>
    </source>
</evidence>
<dbReference type="AlphaFoldDB" id="A0A1Y2CQV0"/>
<reference evidence="1 2" key="1">
    <citation type="submission" date="2016-07" db="EMBL/GenBank/DDBJ databases">
        <title>Pervasive Adenine N6-methylation of Active Genes in Fungi.</title>
        <authorList>
            <consortium name="DOE Joint Genome Institute"/>
            <person name="Mondo S.J."/>
            <person name="Dannebaum R.O."/>
            <person name="Kuo R.C."/>
            <person name="Labutti K."/>
            <person name="Haridas S."/>
            <person name="Kuo A."/>
            <person name="Salamov A."/>
            <person name="Ahrendt S.R."/>
            <person name="Lipzen A."/>
            <person name="Sullivan W."/>
            <person name="Andreopoulos W.B."/>
            <person name="Clum A."/>
            <person name="Lindquist E."/>
            <person name="Daum C."/>
            <person name="Ramamoorthy G.K."/>
            <person name="Gryganskyi A."/>
            <person name="Culley D."/>
            <person name="Magnuson J.K."/>
            <person name="James T.Y."/>
            <person name="O'Malley M.A."/>
            <person name="Stajich J.E."/>
            <person name="Spatafora J.W."/>
            <person name="Visel A."/>
            <person name="Grigoriev I.V."/>
        </authorList>
    </citation>
    <scope>NUCLEOTIDE SEQUENCE [LARGE SCALE GENOMIC DNA]</scope>
    <source>
        <strain evidence="1 2">JEL800</strain>
    </source>
</reference>
<protein>
    <submittedName>
        <fullName evidence="1">Uncharacterized protein</fullName>
    </submittedName>
</protein>
<sequence length="116" mass="12904">MALKQELDVEKTKVLDLERQLNSRNLFIGKIESVAKTTADKLAANQKMLMSHVQESKNHQIECVALKAQLAQTIGFLPASMKKTVSDLLDESFLTPQLADQLEDLHITETIAKASI</sequence>
<comment type="caution">
    <text evidence="1">The sequence shown here is derived from an EMBL/GenBank/DDBJ whole genome shotgun (WGS) entry which is preliminary data.</text>
</comment>